<dbReference type="PATRIC" id="fig|1618776.3.peg.679"/>
<evidence type="ECO:0000259" key="2">
    <source>
        <dbReference type="PROSITE" id="PS51194"/>
    </source>
</evidence>
<evidence type="ECO:0000313" key="4">
    <source>
        <dbReference type="Proteomes" id="UP000034301"/>
    </source>
</evidence>
<dbReference type="GO" id="GO:0005829">
    <property type="term" value="C:cytosol"/>
    <property type="evidence" value="ECO:0007669"/>
    <property type="project" value="TreeGrafter"/>
</dbReference>
<sequence>MNSLFDIKNINLKNLLKILFDDLSTNFKKHITNITDGDVALLEIKTDYASYLINFNESKEGTGQLISTNQLLLKTITIGSDLIAKDKEKVKYFLRRQFIADEELFNLYLKRGKEIKPHEAQEKALVNLNKTRENGSDRAVAILATGLGKTILSALDAKDTKASKILFVVHINEILKQTKESFERVFPDRKNDLGFYNGKQKEKDKKILFASIQTLGKKKHIESFSPDYFDYIIIDETHHTAAPTYGLIFSYFKPKFFLGLTATPDRMDRKDILGFYNNNVVFEMGQEQAIEQGYLVPFQYFGFKDSIDYSDIYFNGFKYDTKDLNKHLLIDERDQAILKKFKEVVGDRKTIGFCASIEHAERCATKFKAAGINAIAVHSRSLGLEGVEDKDKTLLIKHFRDGKCQVAFVVDMFNEGVDIPDVSCLLFLRPTESKTIFIQHMGRGLRVAPKKENVLILDFIGNYRTANLILEGLDIKNGVRGLKKIHKDGKDLFVYDLNGCEVIFDSEVVEIFKSNEVVYSKDIRNDVIAKEWREYSTYLDKWTKDNLYWKRGQQNQYFQVNFEGIKIIKDNPNIGEKEFIEKIQKIVNNKYPGKNMTAGFRALMLSKISGFISAESPLKPTISFEEICKKTKDFSDVDIYQDILTLQLEKILYWNPIYGSYNKYIESTKRVSFKDFKVYPFLFIYDVLIQLLDDYGSDSFISKFEFNTFLAITKEHTESKEVVERILRFREDEERHQVQKLLETKNHIDPRFYGIVHYNKYLEKDKNGIKIRPEYITEVRGRVKKFKELYYSGKLILYTENAPELYLNMLYSDKDILSYHEQER</sequence>
<reference evidence="3 4" key="1">
    <citation type="journal article" date="2015" name="Nature">
        <title>rRNA introns, odd ribosomes, and small enigmatic genomes across a large radiation of phyla.</title>
        <authorList>
            <person name="Brown C.T."/>
            <person name="Hug L.A."/>
            <person name="Thomas B.C."/>
            <person name="Sharon I."/>
            <person name="Castelle C.J."/>
            <person name="Singh A."/>
            <person name="Wilkins M.J."/>
            <person name="Williams K.H."/>
            <person name="Banfield J.F."/>
        </authorList>
    </citation>
    <scope>NUCLEOTIDE SEQUENCE [LARGE SCALE GENOMIC DNA]</scope>
</reference>
<feature type="domain" description="Helicase C-terminal" evidence="2">
    <location>
        <begin position="337"/>
        <end position="493"/>
    </location>
</feature>
<comment type="caution">
    <text evidence="3">The sequence shown here is derived from an EMBL/GenBank/DDBJ whole genome shotgun (WGS) entry which is preliminary data.</text>
</comment>
<dbReference type="PROSITE" id="PS51194">
    <property type="entry name" value="HELICASE_CTER"/>
    <property type="match status" value="1"/>
</dbReference>
<dbReference type="SUPFAM" id="SSF52540">
    <property type="entry name" value="P-loop containing nucleoside triphosphate hydrolases"/>
    <property type="match status" value="1"/>
</dbReference>
<proteinExistence type="predicted"/>
<dbReference type="CDD" id="cd18799">
    <property type="entry name" value="SF2_C_EcoAI-like"/>
    <property type="match status" value="1"/>
</dbReference>
<accession>A0A0G0QX71</accession>
<organism evidence="3 4">
    <name type="scientific">Candidatus Nomurabacteria bacterium GW2011_GWF2_40_12</name>
    <dbReference type="NCBI Taxonomy" id="1618776"/>
    <lineage>
        <taxon>Bacteria</taxon>
        <taxon>Candidatus Nomuraibacteriota</taxon>
    </lineage>
</organism>
<dbReference type="Pfam" id="PF00271">
    <property type="entry name" value="Helicase_C"/>
    <property type="match status" value="1"/>
</dbReference>
<dbReference type="InterPro" id="IPR006935">
    <property type="entry name" value="Helicase/UvrB_N"/>
</dbReference>
<evidence type="ECO:0000313" key="3">
    <source>
        <dbReference type="EMBL" id="KKR42011.1"/>
    </source>
</evidence>
<dbReference type="GO" id="GO:0005524">
    <property type="term" value="F:ATP binding"/>
    <property type="evidence" value="ECO:0007669"/>
    <property type="project" value="InterPro"/>
</dbReference>
<name>A0A0G0QX71_9BACT</name>
<dbReference type="SMART" id="SM00490">
    <property type="entry name" value="HELICc"/>
    <property type="match status" value="1"/>
</dbReference>
<dbReference type="InterPro" id="IPR027417">
    <property type="entry name" value="P-loop_NTPase"/>
</dbReference>
<protein>
    <submittedName>
        <fullName evidence="3">Type III restriction protein res subunit</fullName>
    </submittedName>
</protein>
<dbReference type="GO" id="GO:0016787">
    <property type="term" value="F:hydrolase activity"/>
    <property type="evidence" value="ECO:0007669"/>
    <property type="project" value="InterPro"/>
</dbReference>
<evidence type="ECO:0000259" key="1">
    <source>
        <dbReference type="PROSITE" id="PS51192"/>
    </source>
</evidence>
<dbReference type="SMART" id="SM00487">
    <property type="entry name" value="DEXDc"/>
    <property type="match status" value="1"/>
</dbReference>
<dbReference type="InterPro" id="IPR050742">
    <property type="entry name" value="Helicase_Restrict-Modif_Enz"/>
</dbReference>
<dbReference type="Pfam" id="PF04851">
    <property type="entry name" value="ResIII"/>
    <property type="match status" value="1"/>
</dbReference>
<dbReference type="PROSITE" id="PS51192">
    <property type="entry name" value="HELICASE_ATP_BIND_1"/>
    <property type="match status" value="1"/>
</dbReference>
<feature type="domain" description="Helicase ATP-binding" evidence="1">
    <location>
        <begin position="130"/>
        <end position="282"/>
    </location>
</feature>
<dbReference type="GO" id="GO:0003677">
    <property type="term" value="F:DNA binding"/>
    <property type="evidence" value="ECO:0007669"/>
    <property type="project" value="InterPro"/>
</dbReference>
<gene>
    <name evidence="3" type="ORF">UT78_C0018G0013</name>
</gene>
<dbReference type="EMBL" id="LBYC01000018">
    <property type="protein sequence ID" value="KKR42011.1"/>
    <property type="molecule type" value="Genomic_DNA"/>
</dbReference>
<dbReference type="Proteomes" id="UP000034301">
    <property type="component" value="Unassembled WGS sequence"/>
</dbReference>
<dbReference type="Pfam" id="PF09491">
    <property type="entry name" value="RE_AlwI"/>
    <property type="match status" value="1"/>
</dbReference>
<dbReference type="InterPro" id="IPR014001">
    <property type="entry name" value="Helicase_ATP-bd"/>
</dbReference>
<dbReference type="InterPro" id="IPR001650">
    <property type="entry name" value="Helicase_C-like"/>
</dbReference>
<dbReference type="InterPro" id="IPR018573">
    <property type="entry name" value="Restrct_endonuc_II_AlwI"/>
</dbReference>
<dbReference type="AlphaFoldDB" id="A0A0G0QX71"/>
<dbReference type="Gene3D" id="3.40.50.300">
    <property type="entry name" value="P-loop containing nucleotide triphosphate hydrolases"/>
    <property type="match status" value="2"/>
</dbReference>
<dbReference type="PANTHER" id="PTHR47396">
    <property type="entry name" value="TYPE I RESTRICTION ENZYME ECOKI R PROTEIN"/>
    <property type="match status" value="1"/>
</dbReference>
<dbReference type="PANTHER" id="PTHR47396:SF1">
    <property type="entry name" value="ATP-DEPENDENT HELICASE IRC3-RELATED"/>
    <property type="match status" value="1"/>
</dbReference>
<dbReference type="CDD" id="cd18032">
    <property type="entry name" value="DEXHc_RE_I_III_res"/>
    <property type="match status" value="1"/>
</dbReference>